<dbReference type="EMBL" id="HBUE01202502">
    <property type="protein sequence ID" value="CAG6530550.1"/>
    <property type="molecule type" value="Transcribed_RNA"/>
</dbReference>
<accession>A0A8D8BZQ6</accession>
<evidence type="ECO:0000313" key="2">
    <source>
        <dbReference type="EMBL" id="CAG6483633.1"/>
    </source>
</evidence>
<evidence type="ECO:0000256" key="1">
    <source>
        <dbReference type="SAM" id="Phobius"/>
    </source>
</evidence>
<organism evidence="2">
    <name type="scientific">Culex pipiens</name>
    <name type="common">House mosquito</name>
    <dbReference type="NCBI Taxonomy" id="7175"/>
    <lineage>
        <taxon>Eukaryota</taxon>
        <taxon>Metazoa</taxon>
        <taxon>Ecdysozoa</taxon>
        <taxon>Arthropoda</taxon>
        <taxon>Hexapoda</taxon>
        <taxon>Insecta</taxon>
        <taxon>Pterygota</taxon>
        <taxon>Neoptera</taxon>
        <taxon>Endopterygota</taxon>
        <taxon>Diptera</taxon>
        <taxon>Nematocera</taxon>
        <taxon>Culicoidea</taxon>
        <taxon>Culicidae</taxon>
        <taxon>Culicinae</taxon>
        <taxon>Culicini</taxon>
        <taxon>Culex</taxon>
        <taxon>Culex</taxon>
    </lineage>
</organism>
<dbReference type="AlphaFoldDB" id="A0A8D8BZQ6"/>
<keyword evidence="1" id="KW-0472">Membrane</keyword>
<feature type="transmembrane region" description="Helical" evidence="1">
    <location>
        <begin position="86"/>
        <end position="107"/>
    </location>
</feature>
<proteinExistence type="predicted"/>
<dbReference type="EMBL" id="HBUE01097324">
    <property type="protein sequence ID" value="CAG6483633.1"/>
    <property type="molecule type" value="Transcribed_RNA"/>
</dbReference>
<name>A0A8D8BZQ6_CULPI</name>
<protein>
    <submittedName>
        <fullName evidence="2">(northern house mosquito) hypothetical protein</fullName>
    </submittedName>
</protein>
<keyword evidence="1" id="KW-0812">Transmembrane</keyword>
<dbReference type="EMBL" id="HBUE01308684">
    <property type="protein sequence ID" value="CAG6582375.1"/>
    <property type="molecule type" value="Transcribed_RNA"/>
</dbReference>
<sequence length="112" mass="13286">MSVTSHSKSYSMLNITILRPECYETTPRFILQKTFRTIHGWLVEAGLIKQWKQQWMRKVRSEHIGRRYREDTRYKADLSFDDIEPAWMALVAGLAIGLITFLVEYSVKRVYI</sequence>
<reference evidence="2" key="1">
    <citation type="submission" date="2021-05" db="EMBL/GenBank/DDBJ databases">
        <authorList>
            <person name="Alioto T."/>
            <person name="Alioto T."/>
            <person name="Gomez Garrido J."/>
        </authorList>
    </citation>
    <scope>NUCLEOTIDE SEQUENCE</scope>
</reference>
<keyword evidence="1" id="KW-1133">Transmembrane helix</keyword>